<evidence type="ECO:0000256" key="1">
    <source>
        <dbReference type="SAM" id="SignalP"/>
    </source>
</evidence>
<keyword evidence="3" id="KW-1185">Reference proteome</keyword>
<organism evidence="2 3">
    <name type="scientific">Lipomyces tetrasporus</name>
    <dbReference type="NCBI Taxonomy" id="54092"/>
    <lineage>
        <taxon>Eukaryota</taxon>
        <taxon>Fungi</taxon>
        <taxon>Dikarya</taxon>
        <taxon>Ascomycota</taxon>
        <taxon>Saccharomycotina</taxon>
        <taxon>Lipomycetes</taxon>
        <taxon>Lipomycetales</taxon>
        <taxon>Lipomycetaceae</taxon>
        <taxon>Lipomyces</taxon>
    </lineage>
</organism>
<keyword evidence="1" id="KW-0732">Signal</keyword>
<evidence type="ECO:0000313" key="2">
    <source>
        <dbReference type="EMBL" id="KAJ8101480.1"/>
    </source>
</evidence>
<feature type="signal peptide" evidence="1">
    <location>
        <begin position="1"/>
        <end position="23"/>
    </location>
</feature>
<dbReference type="RefSeq" id="XP_056044930.1">
    <property type="nucleotide sequence ID" value="XM_056185961.1"/>
</dbReference>
<dbReference type="AlphaFoldDB" id="A0AAD7QU32"/>
<name>A0AAD7QU32_9ASCO</name>
<comment type="caution">
    <text evidence="2">The sequence shown here is derived from an EMBL/GenBank/DDBJ whole genome shotgun (WGS) entry which is preliminary data.</text>
</comment>
<reference evidence="2" key="1">
    <citation type="submission" date="2023-03" db="EMBL/GenBank/DDBJ databases">
        <title>Near-Complete genome sequence of Lipomyces tetrasporous NRRL Y-64009, an oleaginous yeast capable of growing on lignocellulosic hydrolysates.</title>
        <authorList>
            <consortium name="Lawrence Berkeley National Laboratory"/>
            <person name="Jagtap S.S."/>
            <person name="Liu J.-J."/>
            <person name="Walukiewicz H.E."/>
            <person name="Pangilinan J."/>
            <person name="Lipzen A."/>
            <person name="Ahrendt S."/>
            <person name="Koriabine M."/>
            <person name="Cobaugh K."/>
            <person name="Salamov A."/>
            <person name="Yoshinaga Y."/>
            <person name="Ng V."/>
            <person name="Daum C."/>
            <person name="Grigoriev I.V."/>
            <person name="Slininger P.J."/>
            <person name="Dien B.S."/>
            <person name="Jin Y.-S."/>
            <person name="Rao C.V."/>
        </authorList>
    </citation>
    <scope>NUCLEOTIDE SEQUENCE</scope>
    <source>
        <strain evidence="2">NRRL Y-64009</strain>
    </source>
</reference>
<gene>
    <name evidence="2" type="ORF">POJ06DRAFT_237600</name>
</gene>
<feature type="chain" id="PRO_5042138798" evidence="1">
    <location>
        <begin position="24"/>
        <end position="105"/>
    </location>
</feature>
<accession>A0AAD7QU32</accession>
<dbReference type="EMBL" id="JARPMG010000004">
    <property type="protein sequence ID" value="KAJ8101480.1"/>
    <property type="molecule type" value="Genomic_DNA"/>
</dbReference>
<evidence type="ECO:0000313" key="3">
    <source>
        <dbReference type="Proteomes" id="UP001217417"/>
    </source>
</evidence>
<sequence length="105" mass="11524">MLRLHSLSRALAWFLMLLKVLQGSKMKPDLLMSHRFKLSEIESANDIFGNPSTAQAIKMYIEADAAISADQALIGNTNIIIAGVDTITVPSTFKIIVKLIAKLEP</sequence>
<proteinExistence type="predicted"/>
<protein>
    <submittedName>
        <fullName evidence="2">Uncharacterized protein</fullName>
    </submittedName>
</protein>
<dbReference type="Proteomes" id="UP001217417">
    <property type="component" value="Unassembled WGS sequence"/>
</dbReference>
<dbReference type="GeneID" id="80881127"/>